<dbReference type="SUPFAM" id="SSF51197">
    <property type="entry name" value="Clavaminate synthase-like"/>
    <property type="match status" value="1"/>
</dbReference>
<comment type="caution">
    <text evidence="2">The sequence shown here is derived from an EMBL/GenBank/DDBJ whole genome shotgun (WGS) entry which is preliminary data.</text>
</comment>
<feature type="non-terminal residue" evidence="2">
    <location>
        <position position="1"/>
    </location>
</feature>
<dbReference type="InterPro" id="IPR026992">
    <property type="entry name" value="DIOX_N"/>
</dbReference>
<dbReference type="Pfam" id="PF14226">
    <property type="entry name" value="DIOX_N"/>
    <property type="match status" value="1"/>
</dbReference>
<dbReference type="Proteomes" id="UP000037460">
    <property type="component" value="Unassembled WGS sequence"/>
</dbReference>
<proteinExistence type="predicted"/>
<dbReference type="AlphaFoldDB" id="A0A0M0JUB2"/>
<accession>A0A0M0JUB2</accession>
<feature type="domain" description="Non-haem dioxygenase N-terminal" evidence="1">
    <location>
        <begin position="11"/>
        <end position="91"/>
    </location>
</feature>
<name>A0A0M0JUB2_9EUKA</name>
<organism evidence="2 3">
    <name type="scientific">Chrysochromulina tobinii</name>
    <dbReference type="NCBI Taxonomy" id="1460289"/>
    <lineage>
        <taxon>Eukaryota</taxon>
        <taxon>Haptista</taxon>
        <taxon>Haptophyta</taxon>
        <taxon>Prymnesiophyceae</taxon>
        <taxon>Prymnesiales</taxon>
        <taxon>Chrysochromulinaceae</taxon>
        <taxon>Chrysochromulina</taxon>
    </lineage>
</organism>
<evidence type="ECO:0000259" key="1">
    <source>
        <dbReference type="Pfam" id="PF14226"/>
    </source>
</evidence>
<gene>
    <name evidence="2" type="ORF">Ctob_014070</name>
</gene>
<protein>
    <submittedName>
        <fullName evidence="2">2og-fe oxygenase</fullName>
    </submittedName>
</protein>
<evidence type="ECO:0000313" key="2">
    <source>
        <dbReference type="EMBL" id="KOO29713.1"/>
    </source>
</evidence>
<dbReference type="OrthoDB" id="288590at2759"/>
<dbReference type="EMBL" id="JWZX01002375">
    <property type="protein sequence ID" value="KOO29713.1"/>
    <property type="molecule type" value="Genomic_DNA"/>
</dbReference>
<sequence length="118" mass="12369">GTAEAAHGCEIPTIDLAGDEAEVATAIWDAAKTVGFFSVINHGIDAALIDSCFDSSAAFFARDLDAKKAASPFAPQLNSGYEYMSQADKSALIASGDEQEDITAGDYILGRIKSNYAK</sequence>
<keyword evidence="3" id="KW-1185">Reference proteome</keyword>
<evidence type="ECO:0000313" key="3">
    <source>
        <dbReference type="Proteomes" id="UP000037460"/>
    </source>
</evidence>
<reference evidence="3" key="1">
    <citation type="journal article" date="2015" name="PLoS Genet.">
        <title>Genome Sequence and Transcriptome Analyses of Chrysochromulina tobin: Metabolic Tools for Enhanced Algal Fitness in the Prominent Order Prymnesiales (Haptophyceae).</title>
        <authorList>
            <person name="Hovde B.T."/>
            <person name="Deodato C.R."/>
            <person name="Hunsperger H.M."/>
            <person name="Ryken S.A."/>
            <person name="Yost W."/>
            <person name="Jha R.K."/>
            <person name="Patterson J."/>
            <person name="Monnat R.J. Jr."/>
            <person name="Barlow S.B."/>
            <person name="Starkenburg S.R."/>
            <person name="Cattolico R.A."/>
        </authorList>
    </citation>
    <scope>NUCLEOTIDE SEQUENCE</scope>
    <source>
        <strain evidence="3">CCMP291</strain>
    </source>
</reference>
<dbReference type="InterPro" id="IPR027443">
    <property type="entry name" value="IPNS-like_sf"/>
</dbReference>
<dbReference type="Gene3D" id="2.60.120.330">
    <property type="entry name" value="B-lactam Antibiotic, Isopenicillin N Synthase, Chain"/>
    <property type="match status" value="1"/>
</dbReference>